<evidence type="ECO:0000256" key="1">
    <source>
        <dbReference type="ARBA" id="ARBA00004141"/>
    </source>
</evidence>
<feature type="compositionally biased region" description="Acidic residues" evidence="11">
    <location>
        <begin position="464"/>
        <end position="475"/>
    </location>
</feature>
<proteinExistence type="inferred from homology"/>
<dbReference type="InterPro" id="IPR039859">
    <property type="entry name" value="PFA4/ZDH16/20/ERF2-like"/>
</dbReference>
<keyword evidence="8 10" id="KW-0012">Acyltransferase</keyword>
<keyword evidence="4 10" id="KW-1133">Transmembrane helix</keyword>
<dbReference type="OMA" id="PPYSDGW"/>
<evidence type="ECO:0000256" key="8">
    <source>
        <dbReference type="ARBA" id="ARBA00023315"/>
    </source>
</evidence>
<evidence type="ECO:0000256" key="3">
    <source>
        <dbReference type="ARBA" id="ARBA00022692"/>
    </source>
</evidence>
<dbReference type="OrthoDB" id="9909019at2759"/>
<keyword evidence="14" id="KW-1185">Reference proteome</keyword>
<evidence type="ECO:0000259" key="12">
    <source>
        <dbReference type="Pfam" id="PF01529"/>
    </source>
</evidence>
<reference evidence="14" key="1">
    <citation type="journal article" date="2017" name="Nucleic Acids Res.">
        <title>Proteogenomics produces comprehensive and highly accurate protein-coding gene annotation in a complete genome assembly of Malassezia sympodialis.</title>
        <authorList>
            <person name="Zhu Y."/>
            <person name="Engstroem P.G."/>
            <person name="Tellgren-Roth C."/>
            <person name="Baudo C.D."/>
            <person name="Kennell J.C."/>
            <person name="Sun S."/>
            <person name="Billmyre R.B."/>
            <person name="Schroeder M.S."/>
            <person name="Andersson A."/>
            <person name="Holm T."/>
            <person name="Sigurgeirsson B."/>
            <person name="Wu G."/>
            <person name="Sankaranarayanan S.R."/>
            <person name="Siddharthan R."/>
            <person name="Sanyal K."/>
            <person name="Lundeberg J."/>
            <person name="Nystedt B."/>
            <person name="Boekhout T."/>
            <person name="Dawson T.L. Jr."/>
            <person name="Heitman J."/>
            <person name="Scheynius A."/>
            <person name="Lehtioe J."/>
        </authorList>
    </citation>
    <scope>NUCLEOTIDE SEQUENCE [LARGE SCALE GENOMIC DNA]</scope>
    <source>
        <strain evidence="14">ATCC 42132</strain>
    </source>
</reference>
<keyword evidence="7" id="KW-0449">Lipoprotein</keyword>
<dbReference type="Pfam" id="PF01529">
    <property type="entry name" value="DHHC"/>
    <property type="match status" value="1"/>
</dbReference>
<feature type="region of interest" description="Disordered" evidence="11">
    <location>
        <begin position="460"/>
        <end position="482"/>
    </location>
</feature>
<feature type="transmembrane region" description="Helical" evidence="10">
    <location>
        <begin position="352"/>
        <end position="376"/>
    </location>
</feature>
<feature type="transmembrane region" description="Helical" evidence="10">
    <location>
        <begin position="311"/>
        <end position="331"/>
    </location>
</feature>
<gene>
    <name evidence="13" type="ORF">MSYG_0980</name>
</gene>
<protein>
    <recommendedName>
        <fullName evidence="10">Palmitoyltransferase</fullName>
        <ecNumber evidence="10">2.3.1.225</ecNumber>
    </recommendedName>
</protein>
<dbReference type="PANTHER" id="PTHR12246">
    <property type="entry name" value="PALMITOYLTRANSFERASE ZDHHC16"/>
    <property type="match status" value="1"/>
</dbReference>
<comment type="catalytic activity">
    <reaction evidence="9 10">
        <text>L-cysteinyl-[protein] + hexadecanoyl-CoA = S-hexadecanoyl-L-cysteinyl-[protein] + CoA</text>
        <dbReference type="Rhea" id="RHEA:36683"/>
        <dbReference type="Rhea" id="RHEA-COMP:10131"/>
        <dbReference type="Rhea" id="RHEA-COMP:11032"/>
        <dbReference type="ChEBI" id="CHEBI:29950"/>
        <dbReference type="ChEBI" id="CHEBI:57287"/>
        <dbReference type="ChEBI" id="CHEBI:57379"/>
        <dbReference type="ChEBI" id="CHEBI:74151"/>
        <dbReference type="EC" id="2.3.1.225"/>
    </reaction>
</comment>
<dbReference type="InterPro" id="IPR001594">
    <property type="entry name" value="Palmitoyltrfase_DHHC"/>
</dbReference>
<name>A0A1M8A2D7_MALS4</name>
<dbReference type="EC" id="2.3.1.225" evidence="10"/>
<sequence length="482" mass="54502">MWAISAAVRQGFVRVERAGEALVGHVGPLFVTIYVVLVGTGMWIFFVCIFPSQMVIPEALQNLAHTKSPIHILLALPGALGTSVMQEPASMMQCIASTICFLYIALMMIWSYYMVCTIPPGTVMDGLSKSHPEKRLGPGSSLWWRLHYQQVAAAANLTPCNTGSPFMKDCGAVENFPATIEQDLTARYRFCKKCLPITMETALALLPPDLRLREKTNRREHFLRARQERAKQNSYNHSEDISAPQGLFDNIDDEGQAEISAWLGPEEAHQIVLPPKPERSHHCRTCKTCVLKYDHHCPWINQCVGLGNERYFILFMLWFGLGTMIFSYMGWGLAYQAFRHPKTWSSMLVHRILYLAIWAKALVMGLAVIVFAMWHLRMIARGETSVENQDNAHYARSAKKRNETFVNMYSLGWLRNFQVFFNVGPGMAHKYYTLLLPVKIEPYSDGWHWAKRQGLNGVHGGVAPEEEFTDDEGEPAEASPVS</sequence>
<evidence type="ECO:0000256" key="7">
    <source>
        <dbReference type="ARBA" id="ARBA00023288"/>
    </source>
</evidence>
<evidence type="ECO:0000256" key="9">
    <source>
        <dbReference type="ARBA" id="ARBA00048048"/>
    </source>
</evidence>
<dbReference type="Proteomes" id="UP000186303">
    <property type="component" value="Chromosome 2"/>
</dbReference>
<feature type="transmembrane region" description="Helical" evidence="10">
    <location>
        <begin position="94"/>
        <end position="115"/>
    </location>
</feature>
<feature type="domain" description="Palmitoyltransferase DHHC" evidence="12">
    <location>
        <begin position="275"/>
        <end position="389"/>
    </location>
</feature>
<evidence type="ECO:0000313" key="13">
    <source>
        <dbReference type="EMBL" id="SHO76642.1"/>
    </source>
</evidence>
<evidence type="ECO:0000256" key="6">
    <source>
        <dbReference type="ARBA" id="ARBA00023139"/>
    </source>
</evidence>
<dbReference type="GO" id="GO:0019706">
    <property type="term" value="F:protein-cysteine S-palmitoyltransferase activity"/>
    <property type="evidence" value="ECO:0007669"/>
    <property type="project" value="UniProtKB-EC"/>
</dbReference>
<accession>A0A1M8A2D7</accession>
<keyword evidence="3 10" id="KW-0812">Transmembrane</keyword>
<comment type="similarity">
    <text evidence="10">Belongs to the DHHC palmitoyltransferase family.</text>
</comment>
<evidence type="ECO:0000256" key="4">
    <source>
        <dbReference type="ARBA" id="ARBA00022989"/>
    </source>
</evidence>
<comment type="domain">
    <text evidence="10">The DHHC domain is required for palmitoyltransferase activity.</text>
</comment>
<keyword evidence="5 10" id="KW-0472">Membrane</keyword>
<organism evidence="13 14">
    <name type="scientific">Malassezia sympodialis (strain ATCC 42132)</name>
    <name type="common">Atopic eczema-associated yeast</name>
    <dbReference type="NCBI Taxonomy" id="1230383"/>
    <lineage>
        <taxon>Eukaryota</taxon>
        <taxon>Fungi</taxon>
        <taxon>Dikarya</taxon>
        <taxon>Basidiomycota</taxon>
        <taxon>Ustilaginomycotina</taxon>
        <taxon>Malasseziomycetes</taxon>
        <taxon>Malasseziales</taxon>
        <taxon>Malasseziaceae</taxon>
        <taxon>Malassezia</taxon>
    </lineage>
</organism>
<comment type="subcellular location">
    <subcellularLocation>
        <location evidence="1">Membrane</location>
        <topology evidence="1">Multi-pass membrane protein</topology>
    </subcellularLocation>
</comment>
<keyword evidence="6" id="KW-0564">Palmitate</keyword>
<feature type="transmembrane region" description="Helical" evidence="10">
    <location>
        <begin position="29"/>
        <end position="50"/>
    </location>
</feature>
<keyword evidence="2 10" id="KW-0808">Transferase</keyword>
<dbReference type="GO" id="GO:0016020">
    <property type="term" value="C:membrane"/>
    <property type="evidence" value="ECO:0007669"/>
    <property type="project" value="UniProtKB-SubCell"/>
</dbReference>
<evidence type="ECO:0000256" key="5">
    <source>
        <dbReference type="ARBA" id="ARBA00023136"/>
    </source>
</evidence>
<dbReference type="VEuPathDB" id="FungiDB:MSYG_0980"/>
<dbReference type="EMBL" id="LT671822">
    <property type="protein sequence ID" value="SHO76642.1"/>
    <property type="molecule type" value="Genomic_DNA"/>
</dbReference>
<evidence type="ECO:0000256" key="10">
    <source>
        <dbReference type="RuleBase" id="RU079119"/>
    </source>
</evidence>
<dbReference type="PROSITE" id="PS50216">
    <property type="entry name" value="DHHC"/>
    <property type="match status" value="1"/>
</dbReference>
<dbReference type="AlphaFoldDB" id="A0A1M8A2D7"/>
<evidence type="ECO:0000256" key="2">
    <source>
        <dbReference type="ARBA" id="ARBA00022679"/>
    </source>
</evidence>
<evidence type="ECO:0000256" key="11">
    <source>
        <dbReference type="SAM" id="MobiDB-lite"/>
    </source>
</evidence>
<evidence type="ECO:0000313" key="14">
    <source>
        <dbReference type="Proteomes" id="UP000186303"/>
    </source>
</evidence>